<proteinExistence type="predicted"/>
<evidence type="ECO:0000313" key="5">
    <source>
        <dbReference type="Proteomes" id="UP000276899"/>
    </source>
</evidence>
<evidence type="ECO:0000259" key="3">
    <source>
        <dbReference type="Pfam" id="PF10756"/>
    </source>
</evidence>
<feature type="transmembrane region" description="Helical" evidence="2">
    <location>
        <begin position="70"/>
        <end position="89"/>
    </location>
</feature>
<dbReference type="AlphaFoldDB" id="A0A3S4WID6"/>
<feature type="region of interest" description="Disordered" evidence="1">
    <location>
        <begin position="1"/>
        <end position="34"/>
    </location>
</feature>
<name>A0A3S4WID6_9ACTO</name>
<reference evidence="4 5" key="1">
    <citation type="submission" date="2018-12" db="EMBL/GenBank/DDBJ databases">
        <authorList>
            <consortium name="Pathogen Informatics"/>
        </authorList>
    </citation>
    <scope>NUCLEOTIDE SEQUENCE [LARGE SCALE GENOMIC DNA]</scope>
    <source>
        <strain evidence="4 5">NCTC11923</strain>
    </source>
</reference>
<dbReference type="EMBL" id="LR134363">
    <property type="protein sequence ID" value="VEG73542.1"/>
    <property type="molecule type" value="Genomic_DNA"/>
</dbReference>
<accession>A0A3S4WID6</accession>
<dbReference type="Proteomes" id="UP000276899">
    <property type="component" value="Chromosome"/>
</dbReference>
<dbReference type="InterPro" id="IPR019692">
    <property type="entry name" value="CFP-6_PH"/>
</dbReference>
<keyword evidence="5" id="KW-1185">Reference proteome</keyword>
<keyword evidence="2" id="KW-1133">Transmembrane helix</keyword>
<feature type="domain" description="Low molecular weight protein antigen 6 PH" evidence="3">
    <location>
        <begin position="93"/>
        <end position="118"/>
    </location>
</feature>
<keyword evidence="2" id="KW-0812">Transmembrane</keyword>
<sequence>MTARRRRPGVATTLPDQPARGSGPGASAGSERYVRRPVSTERQAGALCLLSIAFLAWLMCRLWIDSIDRPWAGLLFFGVLLVVVVLGALRGLRPRLIADAEGLHVRNTLRSHHLPWPAYRSELVVVPIGGLQLGPIQVYRAVQYRPAGGGRSITIHALARSGGTVPEAALKELWDWGRLRGYTGGRKGSGAIAPQVTTAPADALALPVDLSADRLELRDRDISWRLSLTDLNLWGRTTIDAEGFHVSGLLSREMAWPSSRSSLHIVVHHWGHSGVTALAYLVTTAGSRERLPGIGAIGTDPAQVLVAERQLDLIWKWGQRRGLTRGKDRYRILTDLDQERERTSSRAYLRSLRRGLGRQATQDQ</sequence>
<feature type="compositionally biased region" description="Low complexity" evidence="1">
    <location>
        <begin position="18"/>
        <end position="30"/>
    </location>
</feature>
<keyword evidence="2" id="KW-0472">Membrane</keyword>
<dbReference type="KEGG" id="asla:NCTC11923_00148"/>
<organism evidence="4 5">
    <name type="scientific">Actinomyces slackii</name>
    <dbReference type="NCBI Taxonomy" id="52774"/>
    <lineage>
        <taxon>Bacteria</taxon>
        <taxon>Bacillati</taxon>
        <taxon>Actinomycetota</taxon>
        <taxon>Actinomycetes</taxon>
        <taxon>Actinomycetales</taxon>
        <taxon>Actinomycetaceae</taxon>
        <taxon>Actinomyces</taxon>
    </lineage>
</organism>
<evidence type="ECO:0000313" key="4">
    <source>
        <dbReference type="EMBL" id="VEG73542.1"/>
    </source>
</evidence>
<dbReference type="Pfam" id="PF10756">
    <property type="entry name" value="bPH_6"/>
    <property type="match status" value="1"/>
</dbReference>
<feature type="transmembrane region" description="Helical" evidence="2">
    <location>
        <begin position="44"/>
        <end position="64"/>
    </location>
</feature>
<protein>
    <submittedName>
        <fullName evidence="4">Protein of uncharacterized function (DUF2581)</fullName>
    </submittedName>
</protein>
<gene>
    <name evidence="4" type="ORF">NCTC11923_00148</name>
</gene>
<evidence type="ECO:0000256" key="2">
    <source>
        <dbReference type="SAM" id="Phobius"/>
    </source>
</evidence>
<dbReference type="STRING" id="1278298.GCA_000428685_01089"/>
<evidence type="ECO:0000256" key="1">
    <source>
        <dbReference type="SAM" id="MobiDB-lite"/>
    </source>
</evidence>